<dbReference type="InterPro" id="IPR000160">
    <property type="entry name" value="GGDEF_dom"/>
</dbReference>
<evidence type="ECO:0000313" key="3">
    <source>
        <dbReference type="Proteomes" id="UP000242592"/>
    </source>
</evidence>
<accession>A0A1M5QTL7</accession>
<dbReference type="Gene3D" id="3.30.450.40">
    <property type="match status" value="1"/>
</dbReference>
<dbReference type="GO" id="GO:0043709">
    <property type="term" value="P:cell adhesion involved in single-species biofilm formation"/>
    <property type="evidence" value="ECO:0007669"/>
    <property type="project" value="TreeGrafter"/>
</dbReference>
<dbReference type="InterPro" id="IPR029016">
    <property type="entry name" value="GAF-like_dom_sf"/>
</dbReference>
<dbReference type="AlphaFoldDB" id="A0A1M5QTL7"/>
<organism evidence="2 3">
    <name type="scientific">Thermosipho atlanticus DSM 15807</name>
    <dbReference type="NCBI Taxonomy" id="1123380"/>
    <lineage>
        <taxon>Bacteria</taxon>
        <taxon>Thermotogati</taxon>
        <taxon>Thermotogota</taxon>
        <taxon>Thermotogae</taxon>
        <taxon>Thermotogales</taxon>
        <taxon>Fervidobacteriaceae</taxon>
        <taxon>Thermosipho</taxon>
    </lineage>
</organism>
<dbReference type="Gene3D" id="3.30.70.270">
    <property type="match status" value="1"/>
</dbReference>
<evidence type="ECO:0000313" key="2">
    <source>
        <dbReference type="EMBL" id="SHH17059.1"/>
    </source>
</evidence>
<dbReference type="InterPro" id="IPR029787">
    <property type="entry name" value="Nucleotide_cyclase"/>
</dbReference>
<dbReference type="InterPro" id="IPR050469">
    <property type="entry name" value="Diguanylate_Cyclase"/>
</dbReference>
<name>A0A1M5QTL7_9BACT</name>
<dbReference type="SUPFAM" id="SSF55073">
    <property type="entry name" value="Nucleotide cyclase"/>
    <property type="match status" value="1"/>
</dbReference>
<dbReference type="GO" id="GO:0052621">
    <property type="term" value="F:diguanylate cyclase activity"/>
    <property type="evidence" value="ECO:0007669"/>
    <property type="project" value="TreeGrafter"/>
</dbReference>
<reference evidence="3" key="1">
    <citation type="submission" date="2016-11" db="EMBL/GenBank/DDBJ databases">
        <authorList>
            <person name="Varghese N."/>
            <person name="Submissions S."/>
        </authorList>
    </citation>
    <scope>NUCLEOTIDE SEQUENCE [LARGE SCALE GENOMIC DNA]</scope>
    <source>
        <strain evidence="3">DSM 15807</strain>
    </source>
</reference>
<proteinExistence type="predicted"/>
<dbReference type="PANTHER" id="PTHR45138:SF9">
    <property type="entry name" value="DIGUANYLATE CYCLASE DGCM-RELATED"/>
    <property type="match status" value="1"/>
</dbReference>
<dbReference type="GO" id="GO:0005886">
    <property type="term" value="C:plasma membrane"/>
    <property type="evidence" value="ECO:0007669"/>
    <property type="project" value="TreeGrafter"/>
</dbReference>
<dbReference type="EMBL" id="FQXN01000001">
    <property type="protein sequence ID" value="SHH17059.1"/>
    <property type="molecule type" value="Genomic_DNA"/>
</dbReference>
<dbReference type="GO" id="GO:1902201">
    <property type="term" value="P:negative regulation of bacterial-type flagellum-dependent cell motility"/>
    <property type="evidence" value="ECO:0007669"/>
    <property type="project" value="TreeGrafter"/>
</dbReference>
<keyword evidence="3" id="KW-1185">Reference proteome</keyword>
<dbReference type="PROSITE" id="PS50887">
    <property type="entry name" value="GGDEF"/>
    <property type="match status" value="1"/>
</dbReference>
<gene>
    <name evidence="2" type="ORF">SAMN02745199_0122</name>
</gene>
<dbReference type="SUPFAM" id="SSF55781">
    <property type="entry name" value="GAF domain-like"/>
    <property type="match status" value="1"/>
</dbReference>
<dbReference type="OrthoDB" id="9804955at2"/>
<dbReference type="Proteomes" id="UP000242592">
    <property type="component" value="Unassembled WGS sequence"/>
</dbReference>
<dbReference type="FunFam" id="3.30.70.270:FF:000001">
    <property type="entry name" value="Diguanylate cyclase domain protein"/>
    <property type="match status" value="1"/>
</dbReference>
<protein>
    <submittedName>
        <fullName evidence="2">Diguanylate cyclase (GGDEF) domain-containing protein</fullName>
    </submittedName>
</protein>
<dbReference type="InterPro" id="IPR043128">
    <property type="entry name" value="Rev_trsase/Diguanyl_cyclase"/>
</dbReference>
<dbReference type="NCBIfam" id="TIGR00254">
    <property type="entry name" value="GGDEF"/>
    <property type="match status" value="1"/>
</dbReference>
<feature type="domain" description="GGDEF" evidence="1">
    <location>
        <begin position="343"/>
        <end position="471"/>
    </location>
</feature>
<sequence length="471" mass="53616">MSTNLSLVVSMKYWQDFQDSLARVIDSNIYVFNSNGGLFSKFSKSFEICRQVNKECRLCNEKCLYFYKKIFNSLERKGVFTCPFGIKLYVYRLGTYEQKIGYLIIAPTKKIETESEEERAFLAKAYNVYQTIEEVLKSILEKNLLGFRNLELNSIYEISRLLTSITELDKAMELITNSLVIIYNANLGFIGLREGDKIKIAQSKGELKEDLIGKEWMMSHPIMTKVFSKVEPTFLTTEELTSLDGFSGLEINSKSKAIIYPLWTSVGAVGLLGIVFPSDIMDANGIRNLFIYANFTAVALANAKLVSRLEKEAETDFLTGFFNKRAIRNMLIVELEKSIRYKIPLAVIFLDIDDFKAYNDTFGHLRGDLVLQKVAELIKKSIRAVDIVGRYDGEEFVVLLPGTNKEGAIKVAERIRKSIENYSFPNRKITVSLGVTLAKNGDSVYSLIERADKALYQAKKQGKNRVYFQEL</sequence>
<dbReference type="CDD" id="cd01949">
    <property type="entry name" value="GGDEF"/>
    <property type="match status" value="1"/>
</dbReference>
<dbReference type="SMART" id="SM00267">
    <property type="entry name" value="GGDEF"/>
    <property type="match status" value="1"/>
</dbReference>
<evidence type="ECO:0000259" key="1">
    <source>
        <dbReference type="PROSITE" id="PS50887"/>
    </source>
</evidence>
<dbReference type="PANTHER" id="PTHR45138">
    <property type="entry name" value="REGULATORY COMPONENTS OF SENSORY TRANSDUCTION SYSTEM"/>
    <property type="match status" value="1"/>
</dbReference>
<dbReference type="RefSeq" id="WP_073070992.1">
    <property type="nucleotide sequence ID" value="NZ_FQXN01000001.1"/>
</dbReference>
<dbReference type="STRING" id="1123380.SAMN02745199_0122"/>
<dbReference type="Pfam" id="PF00990">
    <property type="entry name" value="GGDEF"/>
    <property type="match status" value="1"/>
</dbReference>